<dbReference type="Proteomes" id="UP000275137">
    <property type="component" value="Unassembled WGS sequence"/>
</dbReference>
<dbReference type="EC" id="2.7.13.3" evidence="3"/>
<evidence type="ECO:0000256" key="3">
    <source>
        <dbReference type="ARBA" id="ARBA00012438"/>
    </source>
</evidence>
<keyword evidence="9 10" id="KW-0472">Membrane</keyword>
<keyword evidence="5" id="KW-0808">Transferase</keyword>
<dbReference type="SUPFAM" id="SSF55874">
    <property type="entry name" value="ATPase domain of HSP90 chaperone/DNA topoisomerase II/histidine kinase"/>
    <property type="match status" value="1"/>
</dbReference>
<dbReference type="InterPro" id="IPR036890">
    <property type="entry name" value="HATPase_C_sf"/>
</dbReference>
<protein>
    <recommendedName>
        <fullName evidence="3">histidine kinase</fullName>
        <ecNumber evidence="3">2.7.13.3</ecNumber>
    </recommendedName>
</protein>
<comment type="caution">
    <text evidence="12">The sequence shown here is derived from an EMBL/GenBank/DDBJ whole genome shotgun (WGS) entry which is preliminary data.</text>
</comment>
<evidence type="ECO:0000256" key="5">
    <source>
        <dbReference type="ARBA" id="ARBA00022679"/>
    </source>
</evidence>
<name>A0A3N0V5Q8_9PROT</name>
<gene>
    <name evidence="12" type="ORF">ED236_00715</name>
</gene>
<evidence type="ECO:0000256" key="2">
    <source>
        <dbReference type="ARBA" id="ARBA00004370"/>
    </source>
</evidence>
<dbReference type="GO" id="GO:0000160">
    <property type="term" value="P:phosphorelay signal transduction system"/>
    <property type="evidence" value="ECO:0007669"/>
    <property type="project" value="TreeGrafter"/>
</dbReference>
<dbReference type="PRINTS" id="PR00344">
    <property type="entry name" value="BCTRLSENSOR"/>
</dbReference>
<sequence length="446" mass="49186">MMRLSVRLALGLTVSLVLLLTLQWVLASIVIRHLAEDQVLIRLQQDAESLLSGVDIEADGRMVLDKARINTSYQRPFSGHYYSISSAGQGLLSRSLWDSELAVAELNPGVTVHFKASGPQQQPLLVLVQGYRKHGRNISIAVAEDTSKLRAGMQQFQILNGTLSLLVLLLLLLLQYRIVSTGLRPLMNLRGDMAKLQRGETDRVSSAAPAEIAPVINELNRLLATMGKRSKRSREALGNLAHALNTRLAALNQLADAPALAEHAELRVAITDTSEAMRRIVARELKRARLIGDTLPGRRVDLHGETGLLLQTLQLMYQGKPLYIDSQVAEDAHFAGDQEDLLEMLGNLMDNACKWCKHQVSLTILQQRGVRFIVEDDGPGCLPEEMEHLTSRGFRIDESKPGSGLGLAIVRDIVESYGGQLSFSRSERLGGLRVSVTMPERDADKF</sequence>
<dbReference type="Gene3D" id="3.30.565.10">
    <property type="entry name" value="Histidine kinase-like ATPase, C-terminal domain"/>
    <property type="match status" value="1"/>
</dbReference>
<dbReference type="InterPro" id="IPR003594">
    <property type="entry name" value="HATPase_dom"/>
</dbReference>
<keyword evidence="7" id="KW-0418">Kinase</keyword>
<dbReference type="SMART" id="SM00387">
    <property type="entry name" value="HATPase_c"/>
    <property type="match status" value="1"/>
</dbReference>
<dbReference type="InterPro" id="IPR005467">
    <property type="entry name" value="His_kinase_dom"/>
</dbReference>
<comment type="subcellular location">
    <subcellularLocation>
        <location evidence="2">Membrane</location>
    </subcellularLocation>
</comment>
<dbReference type="Pfam" id="PF02518">
    <property type="entry name" value="HATPase_c"/>
    <property type="match status" value="1"/>
</dbReference>
<reference evidence="12 13" key="1">
    <citation type="submission" date="2018-10" db="EMBL/GenBank/DDBJ databases">
        <authorList>
            <person name="Chen W.-M."/>
        </authorList>
    </citation>
    <scope>NUCLEOTIDE SEQUENCE [LARGE SCALE GENOMIC DNA]</scope>
    <source>
        <strain evidence="12 13">H-5</strain>
    </source>
</reference>
<evidence type="ECO:0000313" key="13">
    <source>
        <dbReference type="Proteomes" id="UP000275137"/>
    </source>
</evidence>
<dbReference type="InterPro" id="IPR004358">
    <property type="entry name" value="Sig_transdc_His_kin-like_C"/>
</dbReference>
<dbReference type="PANTHER" id="PTHR45436">
    <property type="entry name" value="SENSOR HISTIDINE KINASE YKOH"/>
    <property type="match status" value="1"/>
</dbReference>
<evidence type="ECO:0000256" key="10">
    <source>
        <dbReference type="SAM" id="Phobius"/>
    </source>
</evidence>
<dbReference type="InterPro" id="IPR050428">
    <property type="entry name" value="TCS_sensor_his_kinase"/>
</dbReference>
<keyword evidence="6 10" id="KW-0812">Transmembrane</keyword>
<dbReference type="PROSITE" id="PS50109">
    <property type="entry name" value="HIS_KIN"/>
    <property type="match status" value="1"/>
</dbReference>
<accession>A0A3N0V5Q8</accession>
<evidence type="ECO:0000313" key="12">
    <source>
        <dbReference type="EMBL" id="ROH88043.1"/>
    </source>
</evidence>
<comment type="catalytic activity">
    <reaction evidence="1">
        <text>ATP + protein L-histidine = ADP + protein N-phospho-L-histidine.</text>
        <dbReference type="EC" id="2.7.13.3"/>
    </reaction>
</comment>
<dbReference type="GO" id="GO:0005886">
    <property type="term" value="C:plasma membrane"/>
    <property type="evidence" value="ECO:0007669"/>
    <property type="project" value="TreeGrafter"/>
</dbReference>
<evidence type="ECO:0000256" key="9">
    <source>
        <dbReference type="ARBA" id="ARBA00023136"/>
    </source>
</evidence>
<organism evidence="12 13">
    <name type="scientific">Pseudomethylobacillus aquaticus</name>
    <dbReference type="NCBI Taxonomy" id="2676064"/>
    <lineage>
        <taxon>Bacteria</taxon>
        <taxon>Pseudomonadati</taxon>
        <taxon>Pseudomonadota</taxon>
        <taxon>Betaproteobacteria</taxon>
        <taxon>Nitrosomonadales</taxon>
        <taxon>Methylophilaceae</taxon>
        <taxon>Pseudomethylobacillus</taxon>
    </lineage>
</organism>
<evidence type="ECO:0000256" key="4">
    <source>
        <dbReference type="ARBA" id="ARBA00022553"/>
    </source>
</evidence>
<feature type="transmembrane region" description="Helical" evidence="10">
    <location>
        <begin position="158"/>
        <end position="179"/>
    </location>
</feature>
<feature type="domain" description="Histidine kinase" evidence="11">
    <location>
        <begin position="239"/>
        <end position="442"/>
    </location>
</feature>
<dbReference type="EMBL" id="RJVP01000001">
    <property type="protein sequence ID" value="ROH88043.1"/>
    <property type="molecule type" value="Genomic_DNA"/>
</dbReference>
<dbReference type="GO" id="GO:0004673">
    <property type="term" value="F:protein histidine kinase activity"/>
    <property type="evidence" value="ECO:0007669"/>
    <property type="project" value="UniProtKB-EC"/>
</dbReference>
<evidence type="ECO:0000256" key="6">
    <source>
        <dbReference type="ARBA" id="ARBA00022692"/>
    </source>
</evidence>
<dbReference type="AlphaFoldDB" id="A0A3N0V5Q8"/>
<keyword evidence="13" id="KW-1185">Reference proteome</keyword>
<evidence type="ECO:0000259" key="11">
    <source>
        <dbReference type="PROSITE" id="PS50109"/>
    </source>
</evidence>
<dbReference type="Gene3D" id="1.10.287.130">
    <property type="match status" value="1"/>
</dbReference>
<dbReference type="PANTHER" id="PTHR45436:SF5">
    <property type="entry name" value="SENSOR HISTIDINE KINASE TRCS"/>
    <property type="match status" value="1"/>
</dbReference>
<evidence type="ECO:0000256" key="7">
    <source>
        <dbReference type="ARBA" id="ARBA00022777"/>
    </source>
</evidence>
<proteinExistence type="predicted"/>
<evidence type="ECO:0000256" key="1">
    <source>
        <dbReference type="ARBA" id="ARBA00000085"/>
    </source>
</evidence>
<keyword evidence="4" id="KW-0597">Phosphoprotein</keyword>
<keyword evidence="8 10" id="KW-1133">Transmembrane helix</keyword>
<evidence type="ECO:0000256" key="8">
    <source>
        <dbReference type="ARBA" id="ARBA00022989"/>
    </source>
</evidence>